<evidence type="ECO:0000256" key="8">
    <source>
        <dbReference type="SAM" id="MobiDB-lite"/>
    </source>
</evidence>
<keyword evidence="11" id="KW-1185">Reference proteome</keyword>
<dbReference type="GO" id="GO:0180010">
    <property type="term" value="P:co-transcriptional mRNA 3'-end processing, cleavage and polyadenylation pathway"/>
    <property type="evidence" value="ECO:0007669"/>
    <property type="project" value="UniProtKB-UniRule"/>
</dbReference>
<feature type="region of interest" description="Disordered" evidence="8">
    <location>
        <begin position="841"/>
        <end position="937"/>
    </location>
</feature>
<dbReference type="GO" id="GO:0005634">
    <property type="term" value="C:nucleus"/>
    <property type="evidence" value="ECO:0007669"/>
    <property type="project" value="UniProtKB-SubCell"/>
</dbReference>
<feature type="compositionally biased region" description="Acidic residues" evidence="8">
    <location>
        <begin position="32"/>
        <end position="41"/>
    </location>
</feature>
<dbReference type="PANTHER" id="PTHR19980">
    <property type="entry name" value="RNA CLEAVAGE STIMULATION FACTOR"/>
    <property type="match status" value="1"/>
</dbReference>
<evidence type="ECO:0000256" key="1">
    <source>
        <dbReference type="ARBA" id="ARBA00002863"/>
    </source>
</evidence>
<evidence type="ECO:0000259" key="9">
    <source>
        <dbReference type="Pfam" id="PF05843"/>
    </source>
</evidence>
<dbReference type="InterPro" id="IPR008847">
    <property type="entry name" value="Suf"/>
</dbReference>
<organism evidence="10 11">
    <name type="scientific">Patellaria atrata CBS 101060</name>
    <dbReference type="NCBI Taxonomy" id="1346257"/>
    <lineage>
        <taxon>Eukaryota</taxon>
        <taxon>Fungi</taxon>
        <taxon>Dikarya</taxon>
        <taxon>Ascomycota</taxon>
        <taxon>Pezizomycotina</taxon>
        <taxon>Dothideomycetes</taxon>
        <taxon>Dothideomycetes incertae sedis</taxon>
        <taxon>Patellariales</taxon>
        <taxon>Patellariaceae</taxon>
        <taxon>Patellaria</taxon>
    </lineage>
</organism>
<keyword evidence="3 7" id="KW-0963">Cytoplasm</keyword>
<comment type="subcellular location">
    <subcellularLocation>
        <location evidence="2 7">Cytoplasm</location>
    </subcellularLocation>
    <subcellularLocation>
        <location evidence="7">Nucleus</location>
    </subcellularLocation>
    <text evidence="7">Nucleus and/or cytoplasm.</text>
</comment>
<dbReference type="EMBL" id="MU006096">
    <property type="protein sequence ID" value="KAF2838611.1"/>
    <property type="molecule type" value="Genomic_DNA"/>
</dbReference>
<evidence type="ECO:0000256" key="5">
    <source>
        <dbReference type="ARBA" id="ARBA00022737"/>
    </source>
</evidence>
<evidence type="ECO:0000256" key="4">
    <source>
        <dbReference type="ARBA" id="ARBA00022664"/>
    </source>
</evidence>
<dbReference type="AlphaFoldDB" id="A0A9P4S9R4"/>
<feature type="compositionally biased region" description="Polar residues" evidence="8">
    <location>
        <begin position="127"/>
        <end position="165"/>
    </location>
</feature>
<evidence type="ECO:0000313" key="11">
    <source>
        <dbReference type="Proteomes" id="UP000799429"/>
    </source>
</evidence>
<evidence type="ECO:0000313" key="10">
    <source>
        <dbReference type="EMBL" id="KAF2838611.1"/>
    </source>
</evidence>
<dbReference type="GO" id="GO:0003729">
    <property type="term" value="F:mRNA binding"/>
    <property type="evidence" value="ECO:0007669"/>
    <property type="project" value="TreeGrafter"/>
</dbReference>
<dbReference type="InterPro" id="IPR003107">
    <property type="entry name" value="HAT"/>
</dbReference>
<protein>
    <recommendedName>
        <fullName evidence="7">mRNA 3'-end-processing protein RNA14</fullName>
    </recommendedName>
</protein>
<dbReference type="Proteomes" id="UP000799429">
    <property type="component" value="Unassembled WGS sequence"/>
</dbReference>
<dbReference type="Gene3D" id="1.25.40.1040">
    <property type="match status" value="1"/>
</dbReference>
<feature type="region of interest" description="Disordered" evidence="8">
    <location>
        <begin position="978"/>
        <end position="1004"/>
    </location>
</feature>
<sequence length="1004" mass="113140">MAEMTPEMAFLQSMQSNTNNYNPITYQNNDAQQDEEEEEEYDPSHIVPDQADDSNRSTPMVQSASEDEAATPSRPVSQASDTKVVETTAATPTRQPPKTLGGFIVDDDDDDEDETPVTRPKLAGSNGLLNVAQSSTNTPKRSLTQTPNAFLTPDVSIQKTTQEQGVSDVPSNGPPDSTFNHTAVLPNPSAELDSTSTNASQTLPVVDTPTATSGLSASLPKSRLPHDRVGILEDRIADDPRGDLDAWLSLINEHRKRNKLDEARGVYDRFFKVFPTAAEQIIAYVNMELQNDDFFRVEQIFTRFLMNVHNVHLWSTYLDYVRRRNNLTTDTTGAARQIVSQTYEFVLQTIGHDKDAGPIWSDYIQFVKSGPGVLGGNGWQDQQKMDTLRKAYQRAICVPTQAVTGLWKEYDNFEMGLNKMTGRKFLQEKSPAYMTARSANMALQNLTKDLDRTTLPRLPPALGFDGDVEYMNQVEIWKRWINWEKEDNLVLKDEDLQAYKSRIVYVYKQALMALRFWPEMWYDAAEFCFQNDMESAGNDFLTQGIAANPESCLLAFRRADRVELTTADITDVKERGDLVKEPYNTLFDALYELINITTKRETQAIARVKESFAQQALASPTRSADGDEAGAEEEARNAREATQKAQIEAIRNGNAVQIKLLSKTVSYAWIAYMRAIRRIQGKGKPGDAAEGGMRQAFVDARRRGRITSDVYIANALMEHHCYQDASATRIFERGMKLFPEDENFALEYLKHLITLHDIINVRMVFESVVNKITQKPENTHKAKVLYLYFHEYESRYGELGQLIKLEKRMHELFPDDPQLSRFAHRYASPGFDPTAIRPIISPTTQAKPRSLPTIGIPPPVKMQDSPRPSVAQVANSPKRPLEESDNEAFQPRKMIRAESPLKGAAGRRLDAKRNQQRAAENHAIGKTPNIGQPLPPPPLPREISYLLSIIPRAETYKASTFAPHKMVELLRNLELPQGQQLRPPIPGPPPSSYGQLNGPYQFHR</sequence>
<dbReference type="PANTHER" id="PTHR19980:SF0">
    <property type="entry name" value="CLEAVAGE STIMULATION FACTOR SUBUNIT 3"/>
    <property type="match status" value="1"/>
</dbReference>
<dbReference type="FunFam" id="1.25.40.1040:FF:000006">
    <property type="entry name" value="CFIA complex component Rna14, putative"/>
    <property type="match status" value="1"/>
</dbReference>
<evidence type="ECO:0000256" key="3">
    <source>
        <dbReference type="ARBA" id="ARBA00022490"/>
    </source>
</evidence>
<comment type="function">
    <text evidence="1 7">Component of the cleavage factor IA (CFIA) complex, which is involved in the endonucleolytic cleavage during polyadenylation-dependent pre-mRNA 3'-end formation.</text>
</comment>
<feature type="compositionally biased region" description="Polar residues" evidence="8">
    <location>
        <begin position="12"/>
        <end position="31"/>
    </location>
</feature>
<reference evidence="10" key="1">
    <citation type="journal article" date="2020" name="Stud. Mycol.">
        <title>101 Dothideomycetes genomes: a test case for predicting lifestyles and emergence of pathogens.</title>
        <authorList>
            <person name="Haridas S."/>
            <person name="Albert R."/>
            <person name="Binder M."/>
            <person name="Bloem J."/>
            <person name="Labutti K."/>
            <person name="Salamov A."/>
            <person name="Andreopoulos B."/>
            <person name="Baker S."/>
            <person name="Barry K."/>
            <person name="Bills G."/>
            <person name="Bluhm B."/>
            <person name="Cannon C."/>
            <person name="Castanera R."/>
            <person name="Culley D."/>
            <person name="Daum C."/>
            <person name="Ezra D."/>
            <person name="Gonzalez J."/>
            <person name="Henrissat B."/>
            <person name="Kuo A."/>
            <person name="Liang C."/>
            <person name="Lipzen A."/>
            <person name="Lutzoni F."/>
            <person name="Magnuson J."/>
            <person name="Mondo S."/>
            <person name="Nolan M."/>
            <person name="Ohm R."/>
            <person name="Pangilinan J."/>
            <person name="Park H.-J."/>
            <person name="Ramirez L."/>
            <person name="Alfaro M."/>
            <person name="Sun H."/>
            <person name="Tritt A."/>
            <person name="Yoshinaga Y."/>
            <person name="Zwiers L.-H."/>
            <person name="Turgeon B."/>
            <person name="Goodwin S."/>
            <person name="Spatafora J."/>
            <person name="Crous P."/>
            <person name="Grigoriev I."/>
        </authorList>
    </citation>
    <scope>NUCLEOTIDE SEQUENCE</scope>
    <source>
        <strain evidence="10">CBS 101060</strain>
    </source>
</reference>
<evidence type="ECO:0000256" key="6">
    <source>
        <dbReference type="ARBA" id="ARBA00023242"/>
    </source>
</evidence>
<evidence type="ECO:0000256" key="7">
    <source>
        <dbReference type="RuleBase" id="RU369035"/>
    </source>
</evidence>
<keyword evidence="5" id="KW-0677">Repeat</keyword>
<keyword evidence="4 7" id="KW-0507">mRNA processing</keyword>
<evidence type="ECO:0000256" key="2">
    <source>
        <dbReference type="ARBA" id="ARBA00004496"/>
    </source>
</evidence>
<feature type="region of interest" description="Disordered" evidence="8">
    <location>
        <begin position="1"/>
        <end position="181"/>
    </location>
</feature>
<dbReference type="SMART" id="SM00386">
    <property type="entry name" value="HAT"/>
    <property type="match status" value="6"/>
</dbReference>
<dbReference type="OrthoDB" id="26282at2759"/>
<gene>
    <name evidence="10" type="ORF">M501DRAFT_1004385</name>
</gene>
<comment type="caution">
    <text evidence="10">The sequence shown here is derived from an EMBL/GenBank/DDBJ whole genome shotgun (WGS) entry which is preliminary data.</text>
</comment>
<proteinExistence type="predicted"/>
<dbReference type="SUPFAM" id="SSF48452">
    <property type="entry name" value="TPR-like"/>
    <property type="match status" value="2"/>
</dbReference>
<accession>A0A9P4S9R4</accession>
<dbReference type="InterPro" id="IPR011990">
    <property type="entry name" value="TPR-like_helical_dom_sf"/>
</dbReference>
<feature type="region of interest" description="Disordered" evidence="8">
    <location>
        <begin position="616"/>
        <end position="640"/>
    </location>
</feature>
<feature type="domain" description="Suppressor of forked" evidence="9">
    <location>
        <begin position="227"/>
        <end position="835"/>
    </location>
</feature>
<dbReference type="GO" id="GO:0005737">
    <property type="term" value="C:cytoplasm"/>
    <property type="evidence" value="ECO:0007669"/>
    <property type="project" value="UniProtKB-SubCell"/>
</dbReference>
<dbReference type="Pfam" id="PF05843">
    <property type="entry name" value="Suf"/>
    <property type="match status" value="1"/>
</dbReference>
<name>A0A9P4S9R4_9PEZI</name>
<dbReference type="InterPro" id="IPR045243">
    <property type="entry name" value="Rna14-like"/>
</dbReference>
<keyword evidence="6 7" id="KW-0539">Nucleus</keyword>
<feature type="compositionally biased region" description="Acidic residues" evidence="8">
    <location>
        <begin position="105"/>
        <end position="115"/>
    </location>
</feature>